<dbReference type="EMBL" id="CAJOBJ010000030">
    <property type="protein sequence ID" value="CAF3786144.1"/>
    <property type="molecule type" value="Genomic_DNA"/>
</dbReference>
<evidence type="ECO:0000313" key="13">
    <source>
        <dbReference type="Proteomes" id="UP000663834"/>
    </source>
</evidence>
<keyword evidence="1" id="KW-0378">Hydrolase</keyword>
<dbReference type="Proteomes" id="UP000663855">
    <property type="component" value="Unassembled WGS sequence"/>
</dbReference>
<dbReference type="EMBL" id="CAJOBG010000313">
    <property type="protein sequence ID" value="CAF3796316.1"/>
    <property type="molecule type" value="Genomic_DNA"/>
</dbReference>
<dbReference type="OrthoDB" id="447842at2759"/>
<dbReference type="Proteomes" id="UP000663842">
    <property type="component" value="Unassembled WGS sequence"/>
</dbReference>
<organism evidence="4 13">
    <name type="scientific">Rotaria magnacalcarata</name>
    <dbReference type="NCBI Taxonomy" id="392030"/>
    <lineage>
        <taxon>Eukaryota</taxon>
        <taxon>Metazoa</taxon>
        <taxon>Spiralia</taxon>
        <taxon>Gnathifera</taxon>
        <taxon>Rotifera</taxon>
        <taxon>Eurotatoria</taxon>
        <taxon>Bdelloidea</taxon>
        <taxon>Philodinida</taxon>
        <taxon>Philodinidae</taxon>
        <taxon>Rotaria</taxon>
    </lineage>
</organism>
<dbReference type="EMBL" id="CAJOBF010000551">
    <property type="protein sequence ID" value="CAF3834551.1"/>
    <property type="molecule type" value="Genomic_DNA"/>
</dbReference>
<dbReference type="Proteomes" id="UP000663824">
    <property type="component" value="Unassembled WGS sequence"/>
</dbReference>
<sequence length="158" mass="18190">MSLSVRPLVGIAVLVVYPDCYPDCVLVSQRLSSHGDGCYQLPGGHLEYEESFEECAQRELKEETNLNSSSFKLVHITNTIFSEEDGGPKHYVTLFMKTIIHDDSSLKCMEPQKSSNWIWLKWNDLKTMKLFAPLQQTVQNSNFNPFHDIQNENNEKIY</sequence>
<evidence type="ECO:0000313" key="12">
    <source>
        <dbReference type="EMBL" id="CAF3834551.1"/>
    </source>
</evidence>
<dbReference type="SUPFAM" id="SSF55811">
    <property type="entry name" value="Nudix"/>
    <property type="match status" value="1"/>
</dbReference>
<evidence type="ECO:0000313" key="9">
    <source>
        <dbReference type="EMBL" id="CAF3781796.1"/>
    </source>
</evidence>
<evidence type="ECO:0000313" key="5">
    <source>
        <dbReference type="EMBL" id="CAF2054298.1"/>
    </source>
</evidence>
<evidence type="ECO:0000313" key="7">
    <source>
        <dbReference type="EMBL" id="CAF2210365.1"/>
    </source>
</evidence>
<dbReference type="GO" id="GO:0006203">
    <property type="term" value="P:dGTP catabolic process"/>
    <property type="evidence" value="ECO:0007669"/>
    <property type="project" value="TreeGrafter"/>
</dbReference>
<name>A0A815MS70_9BILA</name>
<evidence type="ECO:0000313" key="14">
    <source>
        <dbReference type="Proteomes" id="UP000663866"/>
    </source>
</evidence>
<dbReference type="GO" id="GO:0005829">
    <property type="term" value="C:cytosol"/>
    <property type="evidence" value="ECO:0007669"/>
    <property type="project" value="TreeGrafter"/>
</dbReference>
<dbReference type="Proteomes" id="UP000663834">
    <property type="component" value="Unassembled WGS sequence"/>
</dbReference>
<dbReference type="EMBL" id="CAJNRF010005888">
    <property type="protein sequence ID" value="CAF2075937.1"/>
    <property type="molecule type" value="Genomic_DNA"/>
</dbReference>
<dbReference type="PANTHER" id="PTHR16099:SF5">
    <property type="entry name" value="NUCLEOTIDE TRIPHOSPHATE DIPHOSPHATASE NUDT15"/>
    <property type="match status" value="1"/>
</dbReference>
<evidence type="ECO:0000313" key="11">
    <source>
        <dbReference type="EMBL" id="CAF3796316.1"/>
    </source>
</evidence>
<gene>
    <name evidence="8" type="ORF">BYL167_LOCUS706</name>
    <name evidence="3" type="ORF">CJN711_LOCUS4216</name>
    <name evidence="10" type="ORF">GIL414_LOCUS298</name>
    <name evidence="4" type="ORF">KQP761_LOCUS10841</name>
    <name evidence="7" type="ORF">MBJ925_LOCUS35846</name>
    <name evidence="11" type="ORF">OVN521_LOCUS3606</name>
    <name evidence="9" type="ORF">SMN809_LOCUS173</name>
    <name evidence="12" type="ORF">UXM345_LOCUS6819</name>
    <name evidence="6" type="ORF">WKI299_LOCUS15136</name>
    <name evidence="5" type="ORF">XDN619_LOCUS9326</name>
</gene>
<dbReference type="EMBL" id="CAJNRE010019814">
    <property type="protein sequence ID" value="CAF2210365.1"/>
    <property type="molecule type" value="Genomic_DNA"/>
</dbReference>
<dbReference type="InterPro" id="IPR015797">
    <property type="entry name" value="NUDIX_hydrolase-like_dom_sf"/>
</dbReference>
<reference evidence="4" key="1">
    <citation type="submission" date="2021-02" db="EMBL/GenBank/DDBJ databases">
        <authorList>
            <person name="Nowell W R."/>
        </authorList>
    </citation>
    <scope>NUCLEOTIDE SEQUENCE</scope>
</reference>
<evidence type="ECO:0000256" key="1">
    <source>
        <dbReference type="ARBA" id="ARBA00022801"/>
    </source>
</evidence>
<dbReference type="FunFam" id="3.90.79.10:FF:000060">
    <property type="entry name" value="Nudix hydrolase 1"/>
    <property type="match status" value="1"/>
</dbReference>
<dbReference type="EMBL" id="CAJNRG010003202">
    <property type="protein sequence ID" value="CAF2054298.1"/>
    <property type="molecule type" value="Genomic_DNA"/>
</dbReference>
<keyword evidence="14" id="KW-1185">Reference proteome</keyword>
<dbReference type="Proteomes" id="UP000663887">
    <property type="component" value="Unassembled WGS sequence"/>
</dbReference>
<accession>A0A815MS70</accession>
<dbReference type="PANTHER" id="PTHR16099">
    <property type="entry name" value="8-OXO-DGTP DIPHOSPHATES NUDT15"/>
    <property type="match status" value="1"/>
</dbReference>
<evidence type="ECO:0000313" key="3">
    <source>
        <dbReference type="EMBL" id="CAF1039706.1"/>
    </source>
</evidence>
<dbReference type="Pfam" id="PF00293">
    <property type="entry name" value="NUDIX"/>
    <property type="match status" value="1"/>
</dbReference>
<dbReference type="EMBL" id="CAJOBH010000083">
    <property type="protein sequence ID" value="CAF3758119.1"/>
    <property type="molecule type" value="Genomic_DNA"/>
</dbReference>
<evidence type="ECO:0000313" key="10">
    <source>
        <dbReference type="EMBL" id="CAF3786144.1"/>
    </source>
</evidence>
<evidence type="ECO:0000313" key="8">
    <source>
        <dbReference type="EMBL" id="CAF3758119.1"/>
    </source>
</evidence>
<evidence type="ECO:0000259" key="2">
    <source>
        <dbReference type="PROSITE" id="PS51462"/>
    </source>
</evidence>
<protein>
    <recommendedName>
        <fullName evidence="2">Nudix hydrolase domain-containing protein</fullName>
    </recommendedName>
</protein>
<dbReference type="Proteomes" id="UP000663866">
    <property type="component" value="Unassembled WGS sequence"/>
</dbReference>
<dbReference type="EMBL" id="CAJNOW010004687">
    <property type="protein sequence ID" value="CAF1426770.1"/>
    <property type="molecule type" value="Genomic_DNA"/>
</dbReference>
<dbReference type="InterPro" id="IPR000086">
    <property type="entry name" value="NUDIX_hydrolase_dom"/>
</dbReference>
<dbReference type="PROSITE" id="PS00893">
    <property type="entry name" value="NUDIX_BOX"/>
    <property type="match status" value="1"/>
</dbReference>
<dbReference type="Proteomes" id="UP000676336">
    <property type="component" value="Unassembled WGS sequence"/>
</dbReference>
<dbReference type="Proteomes" id="UP000681720">
    <property type="component" value="Unassembled WGS sequence"/>
</dbReference>
<dbReference type="Gene3D" id="3.90.79.10">
    <property type="entry name" value="Nucleoside Triphosphate Pyrophosphohydrolase"/>
    <property type="match status" value="1"/>
</dbReference>
<dbReference type="PROSITE" id="PS51462">
    <property type="entry name" value="NUDIX"/>
    <property type="match status" value="1"/>
</dbReference>
<evidence type="ECO:0000313" key="6">
    <source>
        <dbReference type="EMBL" id="CAF2075937.1"/>
    </source>
</evidence>
<dbReference type="EMBL" id="CAJOBI010000015">
    <property type="protein sequence ID" value="CAF3781796.1"/>
    <property type="molecule type" value="Genomic_DNA"/>
</dbReference>
<dbReference type="Proteomes" id="UP000663856">
    <property type="component" value="Unassembled WGS sequence"/>
</dbReference>
<dbReference type="InterPro" id="IPR020084">
    <property type="entry name" value="NUDIX_hydrolase_CS"/>
</dbReference>
<comment type="caution">
    <text evidence="4">The sequence shown here is derived from an EMBL/GenBank/DDBJ whole genome shotgun (WGS) entry which is preliminary data.</text>
</comment>
<dbReference type="Proteomes" id="UP000681967">
    <property type="component" value="Unassembled WGS sequence"/>
</dbReference>
<dbReference type="AlphaFoldDB" id="A0A815MS70"/>
<evidence type="ECO:0000313" key="4">
    <source>
        <dbReference type="EMBL" id="CAF1426770.1"/>
    </source>
</evidence>
<dbReference type="CDD" id="cd04678">
    <property type="entry name" value="NUDIX_MTH2_Nudt15"/>
    <property type="match status" value="1"/>
</dbReference>
<proteinExistence type="predicted"/>
<dbReference type="GO" id="GO:0035539">
    <property type="term" value="F:8-oxo-7,8-dihydrodeoxyguanosine triphosphate pyrophosphatase activity"/>
    <property type="evidence" value="ECO:0007669"/>
    <property type="project" value="TreeGrafter"/>
</dbReference>
<feature type="domain" description="Nudix hydrolase" evidence="2">
    <location>
        <begin position="4"/>
        <end position="142"/>
    </location>
</feature>
<dbReference type="EMBL" id="CAJNOV010000813">
    <property type="protein sequence ID" value="CAF1039706.1"/>
    <property type="molecule type" value="Genomic_DNA"/>
</dbReference>